<dbReference type="InterPro" id="IPR027417">
    <property type="entry name" value="P-loop_NTPase"/>
</dbReference>
<dbReference type="CDD" id="cd18793">
    <property type="entry name" value="SF2_C_SNF"/>
    <property type="match status" value="1"/>
</dbReference>
<proteinExistence type="predicted"/>
<evidence type="ECO:0000259" key="3">
    <source>
        <dbReference type="PROSITE" id="PS51194"/>
    </source>
</evidence>
<gene>
    <name evidence="4" type="ORF">S06H3_54009</name>
</gene>
<dbReference type="InterPro" id="IPR001650">
    <property type="entry name" value="Helicase_C-like"/>
</dbReference>
<sequence>MASSTYALLRSLERRKERLEDLLKEPELMKETPFIDIEEVDDYEEEKRWEQEKKWEMLSIAENREELNKEINTLSRLIDMAKEILKQKDEVKLQELKKAVDEGFKRIKEMQGNEKILIFSESRDTMEYLGERIKSWGYSVNFIHGGMRLEDRIDAEKVFQHEKQIMVATEAAGEGINLQFCHLMINYDIPWNPNRLEQRMGRVHRYGQQKDVYIFNLVAEDTREGKVLVKILD</sequence>
<dbReference type="PANTHER" id="PTHR45766:SF6">
    <property type="entry name" value="SWI_SNF-RELATED MATRIX-ASSOCIATED ACTIN-DEPENDENT REGULATOR OF CHROMATIN SUBFAMILY A-LIKE PROTEIN 1"/>
    <property type="match status" value="1"/>
</dbReference>
<feature type="coiled-coil region" evidence="2">
    <location>
        <begin position="57"/>
        <end position="113"/>
    </location>
</feature>
<feature type="non-terminal residue" evidence="4">
    <location>
        <position position="233"/>
    </location>
</feature>
<feature type="coiled-coil region" evidence="2">
    <location>
        <begin position="2"/>
        <end position="29"/>
    </location>
</feature>
<feature type="domain" description="Helicase C-terminal" evidence="3">
    <location>
        <begin position="99"/>
        <end position="233"/>
    </location>
</feature>
<dbReference type="InterPro" id="IPR049730">
    <property type="entry name" value="SNF2/RAD54-like_C"/>
</dbReference>
<keyword evidence="2" id="KW-0175">Coiled coil</keyword>
<dbReference type="AlphaFoldDB" id="X1PRH5"/>
<evidence type="ECO:0000256" key="2">
    <source>
        <dbReference type="SAM" id="Coils"/>
    </source>
</evidence>
<keyword evidence="1" id="KW-0378">Hydrolase</keyword>
<dbReference type="Gene3D" id="3.40.50.300">
    <property type="entry name" value="P-loop containing nucleotide triphosphate hydrolases"/>
    <property type="match status" value="1"/>
</dbReference>
<evidence type="ECO:0000313" key="4">
    <source>
        <dbReference type="EMBL" id="GAI58862.1"/>
    </source>
</evidence>
<organism evidence="4">
    <name type="scientific">marine sediment metagenome</name>
    <dbReference type="NCBI Taxonomy" id="412755"/>
    <lineage>
        <taxon>unclassified sequences</taxon>
        <taxon>metagenomes</taxon>
        <taxon>ecological metagenomes</taxon>
    </lineage>
</organism>
<accession>X1PRH5</accession>
<dbReference type="GO" id="GO:0016787">
    <property type="term" value="F:hydrolase activity"/>
    <property type="evidence" value="ECO:0007669"/>
    <property type="project" value="UniProtKB-KW"/>
</dbReference>
<dbReference type="SUPFAM" id="SSF52540">
    <property type="entry name" value="P-loop containing nucleoside triphosphate hydrolases"/>
    <property type="match status" value="1"/>
</dbReference>
<evidence type="ECO:0000256" key="1">
    <source>
        <dbReference type="ARBA" id="ARBA00022801"/>
    </source>
</evidence>
<reference evidence="4" key="1">
    <citation type="journal article" date="2014" name="Front. Microbiol.">
        <title>High frequency of phylogenetically diverse reductive dehalogenase-homologous genes in deep subseafloor sedimentary metagenomes.</title>
        <authorList>
            <person name="Kawai M."/>
            <person name="Futagami T."/>
            <person name="Toyoda A."/>
            <person name="Takaki Y."/>
            <person name="Nishi S."/>
            <person name="Hori S."/>
            <person name="Arai W."/>
            <person name="Tsubouchi T."/>
            <person name="Morono Y."/>
            <person name="Uchiyama I."/>
            <person name="Ito T."/>
            <person name="Fujiyama A."/>
            <person name="Inagaki F."/>
            <person name="Takami H."/>
        </authorList>
    </citation>
    <scope>NUCLEOTIDE SEQUENCE</scope>
    <source>
        <strain evidence="4">Expedition CK06-06</strain>
    </source>
</reference>
<dbReference type="EMBL" id="BARV01034496">
    <property type="protein sequence ID" value="GAI58862.1"/>
    <property type="molecule type" value="Genomic_DNA"/>
</dbReference>
<dbReference type="Pfam" id="PF00271">
    <property type="entry name" value="Helicase_C"/>
    <property type="match status" value="1"/>
</dbReference>
<dbReference type="PROSITE" id="PS51194">
    <property type="entry name" value="HELICASE_CTER"/>
    <property type="match status" value="1"/>
</dbReference>
<comment type="caution">
    <text evidence="4">The sequence shown here is derived from an EMBL/GenBank/DDBJ whole genome shotgun (WGS) entry which is preliminary data.</text>
</comment>
<protein>
    <recommendedName>
        <fullName evidence="3">Helicase C-terminal domain-containing protein</fullName>
    </recommendedName>
</protein>
<name>X1PRH5_9ZZZZ</name>
<dbReference type="SMART" id="SM00490">
    <property type="entry name" value="HELICc"/>
    <property type="match status" value="1"/>
</dbReference>
<dbReference type="PANTHER" id="PTHR45766">
    <property type="entry name" value="DNA ANNEALING HELICASE AND ENDONUCLEASE ZRANB3 FAMILY MEMBER"/>
    <property type="match status" value="1"/>
</dbReference>